<comment type="caution">
    <text evidence="2">The sequence shown here is derived from an EMBL/GenBank/DDBJ whole genome shotgun (WGS) entry which is preliminary data.</text>
</comment>
<accession>A0A7V8NVN6</accession>
<sequence>MLAMATRKPATYHCPATRWSLDDLVAALSRHRLQPLSRSSIWRILEEADLKPHRSVYWLNSHDPDFESKAQDICQLYHQALRFYQEGHLVICADEKTGMQILQRRYPTQPVQPGKPEKREHEYIRHGVRALIASFVVATGQVVWNLGQTRTSADFATHLANVVHQLPEMQRYDWVVDNLNTHWSLDVCRLVAQWCGVPCVAKALRRGAQRRAFLSDPTHKHVFHFTPKHGSWLNQVELWFSVLARRFLKRGDFDSAHDFETRLSDYLEIYNTHHAHPYRWTYTGQPLVRATPFSQTRRQQCHGRAWLNARPKRFERALYPPRPYKRAAA</sequence>
<evidence type="ECO:0000313" key="3">
    <source>
        <dbReference type="Proteomes" id="UP000567293"/>
    </source>
</evidence>
<dbReference type="InterPro" id="IPR038717">
    <property type="entry name" value="Tc1-like_DDE_dom"/>
</dbReference>
<dbReference type="EMBL" id="JACDQQ010002431">
    <property type="protein sequence ID" value="MBA0088297.1"/>
    <property type="molecule type" value="Genomic_DNA"/>
</dbReference>
<dbReference type="Proteomes" id="UP000567293">
    <property type="component" value="Unassembled WGS sequence"/>
</dbReference>
<proteinExistence type="predicted"/>
<feature type="domain" description="Tc1-like transposase DDE" evidence="1">
    <location>
        <begin position="90"/>
        <end position="258"/>
    </location>
</feature>
<gene>
    <name evidence="2" type="ORF">HRJ53_25210</name>
</gene>
<organism evidence="2 3">
    <name type="scientific">Candidatus Acidiferrum panamense</name>
    <dbReference type="NCBI Taxonomy" id="2741543"/>
    <lineage>
        <taxon>Bacteria</taxon>
        <taxon>Pseudomonadati</taxon>
        <taxon>Acidobacteriota</taxon>
        <taxon>Terriglobia</taxon>
        <taxon>Candidatus Acidiferrales</taxon>
        <taxon>Candidatus Acidiferrum</taxon>
    </lineage>
</organism>
<dbReference type="NCBIfam" id="NF033545">
    <property type="entry name" value="transpos_IS630"/>
    <property type="match status" value="1"/>
</dbReference>
<evidence type="ECO:0000259" key="1">
    <source>
        <dbReference type="Pfam" id="PF13358"/>
    </source>
</evidence>
<protein>
    <submittedName>
        <fullName evidence="2">IS630 family transposase</fullName>
    </submittedName>
</protein>
<keyword evidence="3" id="KW-1185">Reference proteome</keyword>
<dbReference type="Pfam" id="PF13358">
    <property type="entry name" value="DDE_3"/>
    <property type="match status" value="1"/>
</dbReference>
<name>A0A7V8NVN6_9BACT</name>
<evidence type="ECO:0000313" key="2">
    <source>
        <dbReference type="EMBL" id="MBA0088297.1"/>
    </source>
</evidence>
<dbReference type="AlphaFoldDB" id="A0A7V8NVN6"/>
<reference evidence="2" key="1">
    <citation type="submission" date="2020-06" db="EMBL/GenBank/DDBJ databases">
        <title>Legume-microbial interactions unlock mineral nutrients during tropical forest succession.</title>
        <authorList>
            <person name="Epihov D.Z."/>
        </authorList>
    </citation>
    <scope>NUCLEOTIDE SEQUENCE [LARGE SCALE GENOMIC DNA]</scope>
    <source>
        <strain evidence="2">Pan2503</strain>
    </source>
</reference>
<dbReference type="InterPro" id="IPR047655">
    <property type="entry name" value="Transpos_IS630-like"/>
</dbReference>